<sequence length="376" mass="42507">MKHGVSSEQIVARAIEVAGSDDFGADGWQEGLARSLAGFARVPMTQEALATQHGKLVHDLVMRLKIEQWYQDHPETADEQLDGQVFVVGLPRTGTTAMVGMMALDERFRFLRAWEGASPIPPPVAGEEDTDPRVVAARGAVDYTMAHMHIRDVDGPEEDLAILAGFDMKSYHGVLPMPDDYVAWWLHADFTSFYALHERLLKLLQSRRKPGLWLLKSPPHLFRLKEIAARYPKARFVMTHRDPRKVIASVASLHSALHEERCLPGTIDRKAVGPRHLAIWAEGMRRALAARAEIGEHRFVDVRNDEVVQRPIETFERIYDHLGMDLNPALRARLDDYNSRNAPGNFGAHRYTAEEYGLTDASIRAEFKDYVERFAL</sequence>
<proteinExistence type="predicted"/>
<dbReference type="InterPro" id="IPR027417">
    <property type="entry name" value="P-loop_NTPase"/>
</dbReference>
<keyword evidence="1" id="KW-0808">Transferase</keyword>
<organism evidence="1 2">
    <name type="scientific">Novosphingobium anseongense</name>
    <dbReference type="NCBI Taxonomy" id="3133436"/>
    <lineage>
        <taxon>Bacteria</taxon>
        <taxon>Pseudomonadati</taxon>
        <taxon>Pseudomonadota</taxon>
        <taxon>Alphaproteobacteria</taxon>
        <taxon>Sphingomonadales</taxon>
        <taxon>Sphingomonadaceae</taxon>
        <taxon>Novosphingobium</taxon>
    </lineage>
</organism>
<dbReference type="GO" id="GO:0016740">
    <property type="term" value="F:transferase activity"/>
    <property type="evidence" value="ECO:0007669"/>
    <property type="project" value="UniProtKB-KW"/>
</dbReference>
<dbReference type="PANTHER" id="PTHR36451:SF1">
    <property type="entry name" value="OMEGA-HYDROXY-BETA-DIHYDROMENAQUINONE-9 SULFOTRANSFERASE STF3"/>
    <property type="match status" value="1"/>
</dbReference>
<dbReference type="Gene3D" id="3.40.50.300">
    <property type="entry name" value="P-loop containing nucleotide triphosphate hydrolases"/>
    <property type="match status" value="1"/>
</dbReference>
<dbReference type="EC" id="2.8.2.-" evidence="1"/>
<dbReference type="SUPFAM" id="SSF52540">
    <property type="entry name" value="P-loop containing nucleoside triphosphate hydrolases"/>
    <property type="match status" value="1"/>
</dbReference>
<dbReference type="EMBL" id="JBBHJZ010000003">
    <property type="protein sequence ID" value="MEJ5978020.1"/>
    <property type="molecule type" value="Genomic_DNA"/>
</dbReference>
<dbReference type="Proteomes" id="UP001361239">
    <property type="component" value="Unassembled WGS sequence"/>
</dbReference>
<evidence type="ECO:0000313" key="2">
    <source>
        <dbReference type="Proteomes" id="UP001361239"/>
    </source>
</evidence>
<dbReference type="RefSeq" id="WP_339587964.1">
    <property type="nucleotide sequence ID" value="NZ_JBBHJZ010000003.1"/>
</dbReference>
<name>A0ABU8RY67_9SPHN</name>
<gene>
    <name evidence="1" type="ORF">WG901_15320</name>
</gene>
<reference evidence="1 2" key="1">
    <citation type="submission" date="2024-03" db="EMBL/GenBank/DDBJ databases">
        <authorList>
            <person name="Jo J.-H."/>
        </authorList>
    </citation>
    <scope>NUCLEOTIDE SEQUENCE [LARGE SCALE GENOMIC DNA]</scope>
    <source>
        <strain evidence="1 2">PS1R-30</strain>
    </source>
</reference>
<dbReference type="InterPro" id="IPR052736">
    <property type="entry name" value="Stf3_sulfotransferase"/>
</dbReference>
<comment type="caution">
    <text evidence="1">The sequence shown here is derived from an EMBL/GenBank/DDBJ whole genome shotgun (WGS) entry which is preliminary data.</text>
</comment>
<dbReference type="Pfam" id="PF13469">
    <property type="entry name" value="Sulfotransfer_3"/>
    <property type="match status" value="1"/>
</dbReference>
<dbReference type="PANTHER" id="PTHR36451">
    <property type="entry name" value="PAPS-DEPENDENT SULFOTRANSFERASE STF3"/>
    <property type="match status" value="1"/>
</dbReference>
<evidence type="ECO:0000313" key="1">
    <source>
        <dbReference type="EMBL" id="MEJ5978020.1"/>
    </source>
</evidence>
<protein>
    <submittedName>
        <fullName evidence="1">Sulfotransferase</fullName>
        <ecNumber evidence="1">2.8.2.-</ecNumber>
    </submittedName>
</protein>
<keyword evidence="2" id="KW-1185">Reference proteome</keyword>
<accession>A0ABU8RY67</accession>